<reference evidence="2 3" key="1">
    <citation type="journal article" date="2019" name="Int. J. Syst. Evol. Microbiol.">
        <title>Lactobacillus salitolerans sp. nov., a novel lactic acid bacterium isolated from spent mushroom substrates.</title>
        <authorList>
            <person name="Tohno M."/>
            <person name="Tanizawa Y."/>
            <person name="Kojima Y."/>
            <person name="Sakamoto M."/>
            <person name="Nakamura Y."/>
            <person name="Ohkuma M."/>
            <person name="Kobayashi H."/>
        </authorList>
    </citation>
    <scope>NUCLEOTIDE SEQUENCE [LARGE SCALE GENOMIC DNA]</scope>
    <source>
        <strain evidence="2 3">YK43</strain>
    </source>
</reference>
<comment type="caution">
    <text evidence="2">The sequence shown here is derived from an EMBL/GenBank/DDBJ whole genome shotgun (WGS) entry which is preliminary data.</text>
</comment>
<accession>A0A401IR90</accession>
<dbReference type="EMBL" id="BFFP01000005">
    <property type="protein sequence ID" value="GBG94041.1"/>
    <property type="molecule type" value="Genomic_DNA"/>
</dbReference>
<sequence length="131" mass="14084">MLKNTIKQNKLLILTLGTIAALRPLTKITGLIHLFPTDRVGSIILTILISVIWLGAVLFKRVDHPVIVLAASGLVYAIWAIILSVVLSPLLTGSLQGPITNPFALVSVIVTNLVWGAVVGLLAMPFVRMKN</sequence>
<dbReference type="AlphaFoldDB" id="A0A401IR90"/>
<protein>
    <recommendedName>
        <fullName evidence="4">Integral membrane protein</fullName>
    </recommendedName>
</protein>
<dbReference type="Proteomes" id="UP000286848">
    <property type="component" value="Unassembled WGS sequence"/>
</dbReference>
<organism evidence="2 3">
    <name type="scientific">Ligilactobacillus salitolerans</name>
    <dbReference type="NCBI Taxonomy" id="1808352"/>
    <lineage>
        <taxon>Bacteria</taxon>
        <taxon>Bacillati</taxon>
        <taxon>Bacillota</taxon>
        <taxon>Bacilli</taxon>
        <taxon>Lactobacillales</taxon>
        <taxon>Lactobacillaceae</taxon>
        <taxon>Ligilactobacillus</taxon>
    </lineage>
</organism>
<feature type="transmembrane region" description="Helical" evidence="1">
    <location>
        <begin position="66"/>
        <end position="91"/>
    </location>
</feature>
<evidence type="ECO:0008006" key="4">
    <source>
        <dbReference type="Google" id="ProtNLM"/>
    </source>
</evidence>
<feature type="transmembrane region" description="Helical" evidence="1">
    <location>
        <begin position="103"/>
        <end position="127"/>
    </location>
</feature>
<dbReference type="RefSeq" id="WP_124975094.1">
    <property type="nucleotide sequence ID" value="NZ_BFFP01000005.1"/>
</dbReference>
<evidence type="ECO:0000313" key="3">
    <source>
        <dbReference type="Proteomes" id="UP000286848"/>
    </source>
</evidence>
<name>A0A401IR90_9LACO</name>
<feature type="transmembrane region" description="Helical" evidence="1">
    <location>
        <begin position="40"/>
        <end position="59"/>
    </location>
</feature>
<proteinExistence type="predicted"/>
<keyword evidence="3" id="KW-1185">Reference proteome</keyword>
<evidence type="ECO:0000313" key="2">
    <source>
        <dbReference type="EMBL" id="GBG94041.1"/>
    </source>
</evidence>
<keyword evidence="1" id="KW-1133">Transmembrane helix</keyword>
<keyword evidence="1" id="KW-0472">Membrane</keyword>
<evidence type="ECO:0000256" key="1">
    <source>
        <dbReference type="SAM" id="Phobius"/>
    </source>
</evidence>
<keyword evidence="1" id="KW-0812">Transmembrane</keyword>
<gene>
    <name evidence="2" type="ORF">LFYK43_05000</name>
</gene>
<dbReference type="OrthoDB" id="2898516at2"/>